<evidence type="ECO:0000313" key="4">
    <source>
        <dbReference type="Proteomes" id="UP001054902"/>
    </source>
</evidence>
<keyword evidence="2" id="KW-1133">Transmembrane helix</keyword>
<name>A0AAD3D6L4_9STRA</name>
<feature type="compositionally biased region" description="Polar residues" evidence="1">
    <location>
        <begin position="412"/>
        <end position="432"/>
    </location>
</feature>
<reference evidence="3 4" key="1">
    <citation type="journal article" date="2021" name="Sci. Rep.">
        <title>The genome of the diatom Chaetoceros tenuissimus carries an ancient integrated fragment of an extant virus.</title>
        <authorList>
            <person name="Hongo Y."/>
            <person name="Kimura K."/>
            <person name="Takaki Y."/>
            <person name="Yoshida Y."/>
            <person name="Baba S."/>
            <person name="Kobayashi G."/>
            <person name="Nagasaki K."/>
            <person name="Hano T."/>
            <person name="Tomaru Y."/>
        </authorList>
    </citation>
    <scope>NUCLEOTIDE SEQUENCE [LARGE SCALE GENOMIC DNA]</scope>
    <source>
        <strain evidence="3 4">NIES-3715</strain>
    </source>
</reference>
<keyword evidence="2" id="KW-0472">Membrane</keyword>
<feature type="transmembrane region" description="Helical" evidence="2">
    <location>
        <begin position="63"/>
        <end position="84"/>
    </location>
</feature>
<keyword evidence="2" id="KW-0812">Transmembrane</keyword>
<comment type="caution">
    <text evidence="3">The sequence shown here is derived from an EMBL/GenBank/DDBJ whole genome shotgun (WGS) entry which is preliminary data.</text>
</comment>
<dbReference type="EMBL" id="BLLK01000062">
    <property type="protein sequence ID" value="GFH58663.1"/>
    <property type="molecule type" value="Genomic_DNA"/>
</dbReference>
<gene>
    <name evidence="3" type="ORF">CTEN210_15139</name>
</gene>
<sequence>MINLFLRSALKVLLEIFTYFIPLLSSIRAVHLKDANGYNQWLTYFLLIFLLNPIFTLLRVHDLFRLVIVIYLSLPKFQGALYIFDQIVNVTLDKYDVENKVDAKILKVKLSIKAKLWNIAKDLGWSTLLQLGEIVSFLQSQVMVSKKHEAETHLEDDWRKKKRDCTKTLAMKKETSSDSLADRKPSHSVAESLSSFASLEDLNTTEEKKMYVNDFTEMLRDGLYVFASYKHTRQDSDEEENIFRLRIFFYEENINEGDGAYFVLHPVEIQNANPDDIDIIPLNQIKEVQASGTNVIEFISISNDNSQSSSLKDGAAMFLHTDSDLSLMHSVSMASVESSIPEEAEVEDEDRNSIKNTVSIVLSNSLDRDTLLHGLRASFFSKEQAMNGIEISKSNGSESVTSIGTVNEDAQVDSSNASKTMLNSSDNGTNSDGVMRESQKCDVKPMLHETTRNNDSSPSLMQSETDDITMD</sequence>
<dbReference type="AlphaFoldDB" id="A0AAD3D6L4"/>
<dbReference type="InterPro" id="IPR004345">
    <property type="entry name" value="TB2_DP1_HVA22"/>
</dbReference>
<dbReference type="Proteomes" id="UP001054902">
    <property type="component" value="Unassembled WGS sequence"/>
</dbReference>
<protein>
    <submittedName>
        <fullName evidence="3">Uncharacterized protein</fullName>
    </submittedName>
</protein>
<proteinExistence type="predicted"/>
<evidence type="ECO:0000313" key="3">
    <source>
        <dbReference type="EMBL" id="GFH58663.1"/>
    </source>
</evidence>
<feature type="region of interest" description="Disordered" evidence="1">
    <location>
        <begin position="408"/>
        <end position="471"/>
    </location>
</feature>
<feature type="transmembrane region" description="Helical" evidence="2">
    <location>
        <begin position="12"/>
        <end position="29"/>
    </location>
</feature>
<feature type="compositionally biased region" description="Polar residues" evidence="1">
    <location>
        <begin position="453"/>
        <end position="463"/>
    </location>
</feature>
<evidence type="ECO:0000256" key="2">
    <source>
        <dbReference type="SAM" id="Phobius"/>
    </source>
</evidence>
<dbReference type="Pfam" id="PF03134">
    <property type="entry name" value="TB2_DP1_HVA22"/>
    <property type="match status" value="1"/>
</dbReference>
<feature type="transmembrane region" description="Helical" evidence="2">
    <location>
        <begin position="41"/>
        <end position="58"/>
    </location>
</feature>
<evidence type="ECO:0000256" key="1">
    <source>
        <dbReference type="SAM" id="MobiDB-lite"/>
    </source>
</evidence>
<keyword evidence="4" id="KW-1185">Reference proteome</keyword>
<accession>A0AAD3D6L4</accession>
<feature type="compositionally biased region" description="Basic and acidic residues" evidence="1">
    <location>
        <begin position="434"/>
        <end position="452"/>
    </location>
</feature>
<organism evidence="3 4">
    <name type="scientific">Chaetoceros tenuissimus</name>
    <dbReference type="NCBI Taxonomy" id="426638"/>
    <lineage>
        <taxon>Eukaryota</taxon>
        <taxon>Sar</taxon>
        <taxon>Stramenopiles</taxon>
        <taxon>Ochrophyta</taxon>
        <taxon>Bacillariophyta</taxon>
        <taxon>Coscinodiscophyceae</taxon>
        <taxon>Chaetocerotophycidae</taxon>
        <taxon>Chaetocerotales</taxon>
        <taxon>Chaetocerotaceae</taxon>
        <taxon>Chaetoceros</taxon>
    </lineage>
</organism>